<evidence type="ECO:0000256" key="3">
    <source>
        <dbReference type="PROSITE-ProRule" id="PRU00221"/>
    </source>
</evidence>
<dbReference type="InterPro" id="IPR019775">
    <property type="entry name" value="WD40_repeat_CS"/>
</dbReference>
<dbReference type="InterPro" id="IPR020472">
    <property type="entry name" value="WD40_PAC1"/>
</dbReference>
<sequence>VTQDDDFLITAYGDRVTYWSFRGEEAHTKPQKSRKEVTLYPHTAPITCLDISRDGAMAVTGGVDSLVNLWQLNTHELLSTFEGHIASVTCIAFSASGLFVASGSEDKTVRVWGLTLGLLVSTFKHQAPVIAVTAMFDGRRIISSDRAGAIRVWAADTGILIQSVPGPGRCFTVSSDMRYGICGVGDNQLRIVSLGAGPEEKYQVSHSQEITCLVVTLDSRSLITGSRDMSLKVWQIPGGKLSQVLVGHTDHVTCVAVSVLDKSIVVSGSRDANLIVWDINTGNDLHTLKGHLGYITCVKLSGDGTLAASGSEDKSLIIWDTKKGCSLSSITLHVPVLGVEVTTDLSRLAVYLLEHNCMPILYLHNTPAQYVKLPDYVAPWCDTRDLRPRKRPNKRLLKKEVSLDSDTWHRKYGHLTSGILTLSMEDGLQRRFSVSASMDEISKVGLTSSPSGLGPEQAALAQSQHFDQLEALWNKQSPPAKPRAHGRTLSKQSSLQATRISDSEEEGKLSTIICLYLSK</sequence>
<dbReference type="CDD" id="cd00200">
    <property type="entry name" value="WD40"/>
    <property type="match status" value="1"/>
</dbReference>
<keyword evidence="1 3" id="KW-0853">WD repeat</keyword>
<keyword evidence="6" id="KW-1185">Reference proteome</keyword>
<dbReference type="AlphaFoldDB" id="A0A6V7H2Q9"/>
<dbReference type="InterPro" id="IPR001680">
    <property type="entry name" value="WD40_rpt"/>
</dbReference>
<dbReference type="Proteomes" id="UP000752696">
    <property type="component" value="Unassembled WGS sequence"/>
</dbReference>
<gene>
    <name evidence="5" type="ORF">MHI_LOCUS296225</name>
</gene>
<dbReference type="PROSITE" id="PS00678">
    <property type="entry name" value="WD_REPEATS_1"/>
    <property type="match status" value="2"/>
</dbReference>
<dbReference type="PROSITE" id="PS50294">
    <property type="entry name" value="WD_REPEATS_REGION"/>
    <property type="match status" value="5"/>
</dbReference>
<dbReference type="EMBL" id="CAJDYZ010005303">
    <property type="protein sequence ID" value="CAD1472397.1"/>
    <property type="molecule type" value="Genomic_DNA"/>
</dbReference>
<name>A0A6V7H2Q9_9HYME</name>
<keyword evidence="2" id="KW-0677">Repeat</keyword>
<dbReference type="PROSITE" id="PS50082">
    <property type="entry name" value="WD_REPEATS_2"/>
    <property type="match status" value="5"/>
</dbReference>
<dbReference type="PANTHER" id="PTHR19848">
    <property type="entry name" value="WD40 REPEAT PROTEIN"/>
    <property type="match status" value="1"/>
</dbReference>
<feature type="compositionally biased region" description="Polar residues" evidence="4">
    <location>
        <begin position="489"/>
        <end position="500"/>
    </location>
</feature>
<dbReference type="PRINTS" id="PR00320">
    <property type="entry name" value="GPROTEINBRPT"/>
</dbReference>
<proteinExistence type="predicted"/>
<feature type="repeat" description="WD" evidence="3">
    <location>
        <begin position="39"/>
        <end position="80"/>
    </location>
</feature>
<dbReference type="Pfam" id="PF00400">
    <property type="entry name" value="WD40"/>
    <property type="match status" value="5"/>
</dbReference>
<protein>
    <submittedName>
        <fullName evidence="5">Uncharacterized protein</fullName>
    </submittedName>
</protein>
<dbReference type="SUPFAM" id="SSF50978">
    <property type="entry name" value="WD40 repeat-like"/>
    <property type="match status" value="1"/>
</dbReference>
<dbReference type="OrthoDB" id="9990676at2759"/>
<organism evidence="5 6">
    <name type="scientific">Heterotrigona itama</name>
    <dbReference type="NCBI Taxonomy" id="395501"/>
    <lineage>
        <taxon>Eukaryota</taxon>
        <taxon>Metazoa</taxon>
        <taxon>Ecdysozoa</taxon>
        <taxon>Arthropoda</taxon>
        <taxon>Hexapoda</taxon>
        <taxon>Insecta</taxon>
        <taxon>Pterygota</taxon>
        <taxon>Neoptera</taxon>
        <taxon>Endopterygota</taxon>
        <taxon>Hymenoptera</taxon>
        <taxon>Apocrita</taxon>
        <taxon>Aculeata</taxon>
        <taxon>Apoidea</taxon>
        <taxon>Anthophila</taxon>
        <taxon>Apidae</taxon>
        <taxon>Heterotrigona</taxon>
    </lineage>
</organism>
<reference evidence="5" key="1">
    <citation type="submission" date="2020-07" db="EMBL/GenBank/DDBJ databases">
        <authorList>
            <person name="Nazaruddin N."/>
        </authorList>
    </citation>
    <scope>NUCLEOTIDE SEQUENCE</scope>
</reference>
<evidence type="ECO:0000256" key="1">
    <source>
        <dbReference type="ARBA" id="ARBA00022574"/>
    </source>
</evidence>
<evidence type="ECO:0000313" key="6">
    <source>
        <dbReference type="Proteomes" id="UP000752696"/>
    </source>
</evidence>
<feature type="repeat" description="WD" evidence="3">
    <location>
        <begin position="81"/>
        <end position="122"/>
    </location>
</feature>
<dbReference type="PANTHER" id="PTHR19848:SF8">
    <property type="entry name" value="F-BOX AND WD REPEAT DOMAIN CONTAINING 7"/>
    <property type="match status" value="1"/>
</dbReference>
<evidence type="ECO:0000313" key="5">
    <source>
        <dbReference type="EMBL" id="CAD1472397.1"/>
    </source>
</evidence>
<evidence type="ECO:0000256" key="4">
    <source>
        <dbReference type="SAM" id="MobiDB-lite"/>
    </source>
</evidence>
<dbReference type="InterPro" id="IPR015943">
    <property type="entry name" value="WD40/YVTN_repeat-like_dom_sf"/>
</dbReference>
<dbReference type="InterPro" id="IPR036322">
    <property type="entry name" value="WD40_repeat_dom_sf"/>
</dbReference>
<feature type="non-terminal residue" evidence="5">
    <location>
        <position position="519"/>
    </location>
</feature>
<feature type="repeat" description="WD" evidence="3">
    <location>
        <begin position="203"/>
        <end position="244"/>
    </location>
</feature>
<feature type="repeat" description="WD" evidence="3">
    <location>
        <begin position="245"/>
        <end position="287"/>
    </location>
</feature>
<accession>A0A6V7H2Q9</accession>
<dbReference type="Gene3D" id="2.130.10.10">
    <property type="entry name" value="YVTN repeat-like/Quinoprotein amine dehydrogenase"/>
    <property type="match status" value="3"/>
</dbReference>
<evidence type="ECO:0000256" key="2">
    <source>
        <dbReference type="ARBA" id="ARBA00022737"/>
    </source>
</evidence>
<feature type="repeat" description="WD" evidence="3">
    <location>
        <begin position="288"/>
        <end position="329"/>
    </location>
</feature>
<comment type="caution">
    <text evidence="5">The sequence shown here is derived from an EMBL/GenBank/DDBJ whole genome shotgun (WGS) entry which is preliminary data.</text>
</comment>
<dbReference type="SMART" id="SM00320">
    <property type="entry name" value="WD40"/>
    <property type="match status" value="7"/>
</dbReference>
<feature type="region of interest" description="Disordered" evidence="4">
    <location>
        <begin position="476"/>
        <end position="502"/>
    </location>
</feature>